<dbReference type="AlphaFoldDB" id="A0A8H5BT26"/>
<dbReference type="SUPFAM" id="SSF144232">
    <property type="entry name" value="HIT/MYND zinc finger-like"/>
    <property type="match status" value="1"/>
</dbReference>
<keyword evidence="1" id="KW-0479">Metal-binding</keyword>
<organism evidence="6 7">
    <name type="scientific">Psilocybe cf. subviscida</name>
    <dbReference type="NCBI Taxonomy" id="2480587"/>
    <lineage>
        <taxon>Eukaryota</taxon>
        <taxon>Fungi</taxon>
        <taxon>Dikarya</taxon>
        <taxon>Basidiomycota</taxon>
        <taxon>Agaricomycotina</taxon>
        <taxon>Agaricomycetes</taxon>
        <taxon>Agaricomycetidae</taxon>
        <taxon>Agaricales</taxon>
        <taxon>Agaricineae</taxon>
        <taxon>Strophariaceae</taxon>
        <taxon>Psilocybe</taxon>
    </lineage>
</organism>
<dbReference type="InterPro" id="IPR039723">
    <property type="entry name" value="Vps71/ZNHIT1"/>
</dbReference>
<evidence type="ECO:0000313" key="7">
    <source>
        <dbReference type="Proteomes" id="UP000567179"/>
    </source>
</evidence>
<dbReference type="Proteomes" id="UP000567179">
    <property type="component" value="Unassembled WGS sequence"/>
</dbReference>
<dbReference type="GO" id="GO:0005634">
    <property type="term" value="C:nucleus"/>
    <property type="evidence" value="ECO:0007669"/>
    <property type="project" value="UniProtKB-ARBA"/>
</dbReference>
<keyword evidence="3" id="KW-0862">Zinc</keyword>
<dbReference type="CDD" id="cd21437">
    <property type="entry name" value="zf-HIT_ZNHIT1_like"/>
    <property type="match status" value="1"/>
</dbReference>
<feature type="domain" description="HIT-type" evidence="5">
    <location>
        <begin position="167"/>
        <end position="199"/>
    </location>
</feature>
<comment type="caution">
    <text evidence="6">The sequence shown here is derived from an EMBL/GenBank/DDBJ whole genome shotgun (WGS) entry which is preliminary data.</text>
</comment>
<reference evidence="6 7" key="1">
    <citation type="journal article" date="2020" name="ISME J.">
        <title>Uncovering the hidden diversity of litter-decomposition mechanisms in mushroom-forming fungi.</title>
        <authorList>
            <person name="Floudas D."/>
            <person name="Bentzer J."/>
            <person name="Ahren D."/>
            <person name="Johansson T."/>
            <person name="Persson P."/>
            <person name="Tunlid A."/>
        </authorList>
    </citation>
    <scope>NUCLEOTIDE SEQUENCE [LARGE SCALE GENOMIC DNA]</scope>
    <source>
        <strain evidence="6 7">CBS 101986</strain>
    </source>
</reference>
<dbReference type="GO" id="GO:0006338">
    <property type="term" value="P:chromatin remodeling"/>
    <property type="evidence" value="ECO:0007669"/>
    <property type="project" value="InterPro"/>
</dbReference>
<keyword evidence="7" id="KW-1185">Reference proteome</keyword>
<dbReference type="EMBL" id="JAACJJ010000014">
    <property type="protein sequence ID" value="KAF5327832.1"/>
    <property type="molecule type" value="Genomic_DNA"/>
</dbReference>
<dbReference type="GO" id="GO:0008270">
    <property type="term" value="F:zinc ion binding"/>
    <property type="evidence" value="ECO:0007669"/>
    <property type="project" value="UniProtKB-UniRule"/>
</dbReference>
<gene>
    <name evidence="6" type="ORF">D9619_004380</name>
</gene>
<evidence type="ECO:0000256" key="1">
    <source>
        <dbReference type="ARBA" id="ARBA00022723"/>
    </source>
</evidence>
<sequence length="204" mass="22644">MACYFSPQKISAFGLGRTSFFLQLTTTTATNVIMPKRAREKRQTALAVQSLAPEVIAKRTKRHLDELERSNYVEATLVAEDDEAGAAGASRRGGRQLISDKRNLTIPGTSPAATKKKSTMNVRTALLYQKNLAKHIEDSGIASLPPDVSTYLTAATIPPTYPPRVICTVCGYWGAYKCRRCAMPYCDLNCERVHEETRCERRVL</sequence>
<evidence type="ECO:0000313" key="6">
    <source>
        <dbReference type="EMBL" id="KAF5327832.1"/>
    </source>
</evidence>
<dbReference type="InterPro" id="IPR007529">
    <property type="entry name" value="Znf_HIT"/>
</dbReference>
<evidence type="ECO:0000259" key="5">
    <source>
        <dbReference type="PROSITE" id="PS51083"/>
    </source>
</evidence>
<dbReference type="PROSITE" id="PS51083">
    <property type="entry name" value="ZF_HIT"/>
    <property type="match status" value="1"/>
</dbReference>
<evidence type="ECO:0000256" key="2">
    <source>
        <dbReference type="ARBA" id="ARBA00022771"/>
    </source>
</evidence>
<proteinExistence type="predicted"/>
<keyword evidence="2 4" id="KW-0863">Zinc-finger</keyword>
<evidence type="ECO:0000256" key="3">
    <source>
        <dbReference type="ARBA" id="ARBA00022833"/>
    </source>
</evidence>
<name>A0A8H5BT26_9AGAR</name>
<dbReference type="Pfam" id="PF04438">
    <property type="entry name" value="zf-HIT"/>
    <property type="match status" value="1"/>
</dbReference>
<dbReference type="OrthoDB" id="74807at2759"/>
<dbReference type="PANTHER" id="PTHR13093">
    <property type="entry name" value="ZINC FINGER HIT DOMAIN CONTAINING PROTEIN 1"/>
    <property type="match status" value="1"/>
</dbReference>
<protein>
    <recommendedName>
        <fullName evidence="5">HIT-type domain-containing protein</fullName>
    </recommendedName>
</protein>
<accession>A0A8H5BT26</accession>
<evidence type="ECO:0000256" key="4">
    <source>
        <dbReference type="PROSITE-ProRule" id="PRU00453"/>
    </source>
</evidence>